<dbReference type="EMBL" id="JACHMG010000001">
    <property type="protein sequence ID" value="MBB4682752.1"/>
    <property type="molecule type" value="Genomic_DNA"/>
</dbReference>
<protein>
    <submittedName>
        <fullName evidence="1">Uncharacterized protein</fullName>
    </submittedName>
</protein>
<evidence type="ECO:0000313" key="1">
    <source>
        <dbReference type="EMBL" id="MBB4682752.1"/>
    </source>
</evidence>
<name>A0A840INH1_9PSEU</name>
<dbReference type="RefSeq" id="WP_281393621.1">
    <property type="nucleotide sequence ID" value="NZ_JACHMG010000001.1"/>
</dbReference>
<keyword evidence="2" id="KW-1185">Reference proteome</keyword>
<reference evidence="1 2" key="1">
    <citation type="submission" date="2020-08" db="EMBL/GenBank/DDBJ databases">
        <title>Sequencing the genomes of 1000 actinobacteria strains.</title>
        <authorList>
            <person name="Klenk H.-P."/>
        </authorList>
    </citation>
    <scope>NUCLEOTIDE SEQUENCE [LARGE SCALE GENOMIC DNA]</scope>
    <source>
        <strain evidence="1 2">DSM 45859</strain>
    </source>
</reference>
<proteinExistence type="predicted"/>
<dbReference type="Proteomes" id="UP000581769">
    <property type="component" value="Unassembled WGS sequence"/>
</dbReference>
<organism evidence="1 2">
    <name type="scientific">Amycolatopsis jiangsuensis</name>
    <dbReference type="NCBI Taxonomy" id="1181879"/>
    <lineage>
        <taxon>Bacteria</taxon>
        <taxon>Bacillati</taxon>
        <taxon>Actinomycetota</taxon>
        <taxon>Actinomycetes</taxon>
        <taxon>Pseudonocardiales</taxon>
        <taxon>Pseudonocardiaceae</taxon>
        <taxon>Amycolatopsis</taxon>
    </lineage>
</organism>
<sequence length="40" mass="4417">MLQQNRSEQRRARRALARQTAIVVFALALAAGRGARVRPG</sequence>
<dbReference type="AlphaFoldDB" id="A0A840INH1"/>
<gene>
    <name evidence="1" type="ORF">BJY18_000237</name>
</gene>
<evidence type="ECO:0000313" key="2">
    <source>
        <dbReference type="Proteomes" id="UP000581769"/>
    </source>
</evidence>
<comment type="caution">
    <text evidence="1">The sequence shown here is derived from an EMBL/GenBank/DDBJ whole genome shotgun (WGS) entry which is preliminary data.</text>
</comment>
<accession>A0A840INH1</accession>